<evidence type="ECO:0000256" key="2">
    <source>
        <dbReference type="ARBA" id="ARBA00022448"/>
    </source>
</evidence>
<dbReference type="SUPFAM" id="SSF103486">
    <property type="entry name" value="V-type ATP synthase subunit C"/>
    <property type="match status" value="1"/>
</dbReference>
<evidence type="ECO:0000313" key="5">
    <source>
        <dbReference type="Proteomes" id="UP000623678"/>
    </source>
</evidence>
<evidence type="ECO:0000256" key="3">
    <source>
        <dbReference type="ARBA" id="ARBA00023065"/>
    </source>
</evidence>
<dbReference type="AlphaFoldDB" id="A0A926EQU9"/>
<dbReference type="InterPro" id="IPR050873">
    <property type="entry name" value="V-ATPase_V0D/AC39_subunit"/>
</dbReference>
<proteinExistence type="inferred from homology"/>
<protein>
    <submittedName>
        <fullName evidence="4">V-type ATPase subunit</fullName>
    </submittedName>
</protein>
<dbReference type="InterPro" id="IPR036079">
    <property type="entry name" value="ATPase_csu/dsu_sf"/>
</dbReference>
<comment type="caution">
    <text evidence="4">The sequence shown here is derived from an EMBL/GenBank/DDBJ whole genome shotgun (WGS) entry which is preliminary data.</text>
</comment>
<dbReference type="RefSeq" id="WP_262396211.1">
    <property type="nucleotide sequence ID" value="NZ_JACRTD010000013.1"/>
</dbReference>
<dbReference type="InterPro" id="IPR044911">
    <property type="entry name" value="V-type_ATPase_csu/dsu_dom_3"/>
</dbReference>
<evidence type="ECO:0000256" key="1">
    <source>
        <dbReference type="ARBA" id="ARBA00006709"/>
    </source>
</evidence>
<dbReference type="PANTHER" id="PTHR38682">
    <property type="entry name" value="V-TYPE ATP SYNTHASE SUBUNIT C"/>
    <property type="match status" value="1"/>
</dbReference>
<dbReference type="Pfam" id="PF01992">
    <property type="entry name" value="vATP-synt_AC39"/>
    <property type="match status" value="1"/>
</dbReference>
<name>A0A926EQU9_9FIRM</name>
<organism evidence="4 5">
    <name type="scientific">Youxingia wuxianensis</name>
    <dbReference type="NCBI Taxonomy" id="2763678"/>
    <lineage>
        <taxon>Bacteria</taxon>
        <taxon>Bacillati</taxon>
        <taxon>Bacillota</taxon>
        <taxon>Clostridia</taxon>
        <taxon>Eubacteriales</taxon>
        <taxon>Oscillospiraceae</taxon>
        <taxon>Youxingia</taxon>
    </lineage>
</organism>
<dbReference type="GO" id="GO:0046961">
    <property type="term" value="F:proton-transporting ATPase activity, rotational mechanism"/>
    <property type="evidence" value="ECO:0007669"/>
    <property type="project" value="InterPro"/>
</dbReference>
<keyword evidence="2" id="KW-0813">Transport</keyword>
<gene>
    <name evidence="4" type="ORF">H8705_12970</name>
</gene>
<keyword evidence="3" id="KW-0406">Ion transport</keyword>
<accession>A0A926EQU9</accession>
<comment type="similarity">
    <text evidence="1">Belongs to the V-ATPase V0D/AC39 subunit family.</text>
</comment>
<dbReference type="PANTHER" id="PTHR38682:SF1">
    <property type="entry name" value="V-TYPE ATP SYNTHASE SUBUNIT C"/>
    <property type="match status" value="1"/>
</dbReference>
<dbReference type="Gene3D" id="1.20.1690.10">
    <property type="entry name" value="V-type ATP synthase subunit C domain"/>
    <property type="match status" value="2"/>
</dbReference>
<dbReference type="InterPro" id="IPR035067">
    <property type="entry name" value="V-type_ATPase_csu/dsu"/>
</dbReference>
<dbReference type="InterPro" id="IPR002843">
    <property type="entry name" value="ATPase_V0-cplx_csu/dsu"/>
</dbReference>
<keyword evidence="5" id="KW-1185">Reference proteome</keyword>
<dbReference type="Gene3D" id="1.10.132.50">
    <property type="entry name" value="ATP synthase (C/AC39) subunit, domain 3"/>
    <property type="match status" value="1"/>
</dbReference>
<dbReference type="EMBL" id="JACRTD010000013">
    <property type="protein sequence ID" value="MBC8586493.1"/>
    <property type="molecule type" value="Genomic_DNA"/>
</dbReference>
<reference evidence="4" key="1">
    <citation type="submission" date="2020-08" db="EMBL/GenBank/DDBJ databases">
        <title>Genome public.</title>
        <authorList>
            <person name="Liu C."/>
            <person name="Sun Q."/>
        </authorList>
    </citation>
    <scope>NUCLEOTIDE SEQUENCE</scope>
    <source>
        <strain evidence="4">NSJ-64</strain>
    </source>
</reference>
<sequence length="322" mass="35856">MSEKSYPYAVSRIKVLETKMIDRARWNRLIEADEKEALKILMESGYGAGAGADLEQLIKAELGTVRGVIAEITPEEAYTDLFLLPTDAHNLKALLKARLLGVKAQDVLMEGGCFSVELLEKCVENRDYDALPQPLRGAMEEIELKLYQTEDPRLLSVMVDKAIFAYRAAILKKKRSSLIKEYFTAQIDWLNVLTVARAQVLGWGASKVAPLLLEGGEIEHRDIIEALELPRDQLSKHLGRGVCARAIGFALDEYAKSGRTLDIEKRMDSSLLEIIRREQDDSFGIGPIIGYLLNQEAQARALRVLFAAKRAGTPITLSELVA</sequence>
<evidence type="ECO:0000313" key="4">
    <source>
        <dbReference type="EMBL" id="MBC8586493.1"/>
    </source>
</evidence>
<dbReference type="Proteomes" id="UP000623678">
    <property type="component" value="Unassembled WGS sequence"/>
</dbReference>